<feature type="binding site" evidence="14">
    <location>
        <begin position="54"/>
        <end position="57"/>
    </location>
    <ligand>
        <name>GTP</name>
        <dbReference type="ChEBI" id="CHEBI:37565"/>
        <label>1</label>
    </ligand>
</feature>
<sequence length="565" mass="62347">MLKVAMVGNPNVGKTALLNALTGGSFEVGNFPGTTVEKKEGRAVINGVEVEFVDLPGIYSLEAYSLDEKIARDYLVNEKPDVVLNVIDATNLERNLYLTLQLCNLGIPMVIALNMLDEARKRGIEIDAKKLEEILGVPVIETIAVEKKGIEELKKALFSPAVCRLRVENRLKLAEQIAKQVVEKKEAFTYLDAIDEVFTDPLFGIPVFFSVMWMVFRFTYDVASPLVNAVDLAFSLLADAIGSEGVLASLLSQGIIKGVGSVLVFVPNIAFLFIALAVMELSGYMARAVFIMDRTMSRFGLNGRAVIPLIMGFGCNVPAIMATRAIEDWKIRITTVLINPFMSCSARLPIYILFAGTFFPSMASAAIMSLYLLGVLLALISAFVLRRFVFRGEAEFIMEMPPYRIPKFSAIAKLTWSRVKHFIEKAGTVILAMSVVIWLLTNYPSNSIEESYAGMLGRAIQPLFAPMDWSWELVVALLMGFVAKEVVVETIGITVGDGLAGLLTPAQAFGFMVFSLLYMPCLATLAVIRTEAGSWKWTGFAVVYSFSVAYVVSLALIKLMRFWRW</sequence>
<dbReference type="Gene3D" id="3.40.50.300">
    <property type="entry name" value="P-loop containing nucleotide triphosphate hydrolases"/>
    <property type="match status" value="1"/>
</dbReference>
<protein>
    <recommendedName>
        <fullName evidence="13">Ferrous iron transport protein B</fullName>
    </recommendedName>
</protein>
<keyword evidence="15" id="KW-0460">Magnesium</keyword>
<dbReference type="InterPro" id="IPR005225">
    <property type="entry name" value="Small_GTP-bd"/>
</dbReference>
<evidence type="ECO:0000256" key="7">
    <source>
        <dbReference type="ARBA" id="ARBA00022741"/>
    </source>
</evidence>
<feature type="binding site" evidence="15">
    <location>
        <position position="20"/>
    </location>
    <ligand>
        <name>Mg(2+)</name>
        <dbReference type="ChEBI" id="CHEBI:18420"/>
        <label>2</label>
    </ligand>
</feature>
<dbReference type="PANTHER" id="PTHR43185">
    <property type="entry name" value="FERROUS IRON TRANSPORT PROTEIN B"/>
    <property type="match status" value="1"/>
</dbReference>
<dbReference type="NCBIfam" id="TIGR00231">
    <property type="entry name" value="small_GTP"/>
    <property type="match status" value="1"/>
</dbReference>
<keyword evidence="15" id="KW-0479">Metal-binding</keyword>
<dbReference type="Pfam" id="PF07664">
    <property type="entry name" value="FeoB_C"/>
    <property type="match status" value="1"/>
</dbReference>
<feature type="binding site" evidence="15">
    <location>
        <position position="22"/>
    </location>
    <ligand>
        <name>Mg(2+)</name>
        <dbReference type="ChEBI" id="CHEBI:18420"/>
        <label>1</label>
    </ligand>
</feature>
<organism evidence="18 19">
    <name type="scientific">Archaeoglobus veneficus (strain DSM 11195 / SNP6)</name>
    <dbReference type="NCBI Taxonomy" id="693661"/>
    <lineage>
        <taxon>Archaea</taxon>
        <taxon>Methanobacteriati</taxon>
        <taxon>Methanobacteriota</taxon>
        <taxon>Archaeoglobi</taxon>
        <taxon>Archaeoglobales</taxon>
        <taxon>Archaeoglobaceae</taxon>
        <taxon>Archaeoglobus</taxon>
    </lineage>
</organism>
<feature type="transmembrane region" description="Helical" evidence="16">
    <location>
        <begin position="305"/>
        <end position="326"/>
    </location>
</feature>
<proteinExistence type="predicted"/>
<evidence type="ECO:0000256" key="10">
    <source>
        <dbReference type="ARBA" id="ARBA00023065"/>
    </source>
</evidence>
<dbReference type="Proteomes" id="UP000008136">
    <property type="component" value="Chromosome"/>
</dbReference>
<dbReference type="KEGG" id="ave:Arcve_0176"/>
<dbReference type="NCBIfam" id="TIGR00437">
    <property type="entry name" value="feoB"/>
    <property type="match status" value="1"/>
</dbReference>
<gene>
    <name evidence="18" type="ordered locus">Arcve_0176</name>
</gene>
<feature type="binding site" evidence="15">
    <location>
        <position position="23"/>
    </location>
    <ligand>
        <name>Mg(2+)</name>
        <dbReference type="ChEBI" id="CHEBI:18420"/>
        <label>2</label>
    </ligand>
</feature>
<evidence type="ECO:0000256" key="14">
    <source>
        <dbReference type="PIRSR" id="PIRSR603373-1"/>
    </source>
</evidence>
<dbReference type="HOGENOM" id="CLU_013350_3_0_2"/>
<evidence type="ECO:0000256" key="16">
    <source>
        <dbReference type="SAM" id="Phobius"/>
    </source>
</evidence>
<dbReference type="GO" id="GO:0005886">
    <property type="term" value="C:plasma membrane"/>
    <property type="evidence" value="ECO:0007669"/>
    <property type="project" value="UniProtKB-SubCell"/>
</dbReference>
<evidence type="ECO:0000313" key="18">
    <source>
        <dbReference type="EMBL" id="AEA46215.1"/>
    </source>
</evidence>
<dbReference type="EMBL" id="CP002588">
    <property type="protein sequence ID" value="AEA46215.1"/>
    <property type="molecule type" value="Genomic_DNA"/>
</dbReference>
<feature type="transmembrane region" description="Helical" evidence="16">
    <location>
        <begin position="508"/>
        <end position="528"/>
    </location>
</feature>
<dbReference type="InterPro" id="IPR050860">
    <property type="entry name" value="FeoB_GTPase"/>
</dbReference>
<feature type="transmembrane region" description="Helical" evidence="16">
    <location>
        <begin position="263"/>
        <end position="285"/>
    </location>
</feature>
<evidence type="ECO:0000256" key="6">
    <source>
        <dbReference type="ARBA" id="ARBA00022692"/>
    </source>
</evidence>
<dbReference type="FunFam" id="3.40.50.300:FF:000426">
    <property type="entry name" value="Ferrous iron transport protein B"/>
    <property type="match status" value="1"/>
</dbReference>
<dbReference type="CDD" id="cd01879">
    <property type="entry name" value="FeoB"/>
    <property type="match status" value="1"/>
</dbReference>
<dbReference type="GO" id="GO:0046872">
    <property type="term" value="F:metal ion binding"/>
    <property type="evidence" value="ECO:0007669"/>
    <property type="project" value="UniProtKB-KW"/>
</dbReference>
<keyword evidence="19" id="KW-1185">Reference proteome</keyword>
<evidence type="ECO:0000256" key="9">
    <source>
        <dbReference type="ARBA" id="ARBA00023004"/>
    </source>
</evidence>
<dbReference type="Pfam" id="PF07670">
    <property type="entry name" value="Gate"/>
    <property type="match status" value="2"/>
</dbReference>
<evidence type="ECO:0000256" key="3">
    <source>
        <dbReference type="ARBA" id="ARBA00022475"/>
    </source>
</evidence>
<dbReference type="InterPro" id="IPR011640">
    <property type="entry name" value="Fe2_transport_prot_B_C"/>
</dbReference>
<dbReference type="PRINTS" id="PR00326">
    <property type="entry name" value="GTP1OBG"/>
</dbReference>
<dbReference type="InterPro" id="IPR003373">
    <property type="entry name" value="Fe2_transport_prot-B"/>
</dbReference>
<feature type="transmembrane region" description="Helical" evidence="16">
    <location>
        <begin position="473"/>
        <end position="496"/>
    </location>
</feature>
<keyword evidence="5" id="KW-0997">Cell inner membrane</keyword>
<feature type="domain" description="FeoB-type G" evidence="17">
    <location>
        <begin position="1"/>
        <end position="163"/>
    </location>
</feature>
<dbReference type="GO" id="GO:0015093">
    <property type="term" value="F:ferrous iron transmembrane transporter activity"/>
    <property type="evidence" value="ECO:0007669"/>
    <property type="project" value="UniProtKB-UniRule"/>
</dbReference>
<accession>F2KNI7</accession>
<evidence type="ECO:0000256" key="5">
    <source>
        <dbReference type="ARBA" id="ARBA00022519"/>
    </source>
</evidence>
<feature type="transmembrane region" description="Helical" evidence="16">
    <location>
        <begin position="365"/>
        <end position="385"/>
    </location>
</feature>
<keyword evidence="6 16" id="KW-0812">Transmembrane</keyword>
<keyword evidence="10" id="KW-0406">Ion transport</keyword>
<comment type="subcellular location">
    <subcellularLocation>
        <location evidence="1">Cell inner membrane</location>
        <topology evidence="1">Multi-pass membrane protein</topology>
    </subcellularLocation>
</comment>
<keyword evidence="12 16" id="KW-0472">Membrane</keyword>
<feature type="binding site" evidence="15">
    <location>
        <position position="19"/>
    </location>
    <ligand>
        <name>Mg(2+)</name>
        <dbReference type="ChEBI" id="CHEBI:18420"/>
        <label>2</label>
    </ligand>
</feature>
<keyword evidence="4" id="KW-0410">Iron transport</keyword>
<evidence type="ECO:0000256" key="13">
    <source>
        <dbReference type="NCBIfam" id="TIGR00437"/>
    </source>
</evidence>
<keyword evidence="11 14" id="KW-0342">GTP-binding</keyword>
<name>F2KNI7_ARCVS</name>
<dbReference type="eggNOG" id="arCOG00359">
    <property type="taxonomic scope" value="Archaea"/>
</dbReference>
<evidence type="ECO:0000256" key="2">
    <source>
        <dbReference type="ARBA" id="ARBA00022448"/>
    </source>
</evidence>
<evidence type="ECO:0000256" key="12">
    <source>
        <dbReference type="ARBA" id="ARBA00023136"/>
    </source>
</evidence>
<feature type="transmembrane region" description="Helical" evidence="16">
    <location>
        <begin position="202"/>
        <end position="220"/>
    </location>
</feature>
<dbReference type="InterPro" id="IPR006073">
    <property type="entry name" value="GTP-bd"/>
</dbReference>
<evidence type="ECO:0000256" key="15">
    <source>
        <dbReference type="PIRSR" id="PIRSR603373-2"/>
    </source>
</evidence>
<dbReference type="GO" id="GO:0005525">
    <property type="term" value="F:GTP binding"/>
    <property type="evidence" value="ECO:0007669"/>
    <property type="project" value="UniProtKB-KW"/>
</dbReference>
<dbReference type="PROSITE" id="PS51711">
    <property type="entry name" value="G_FEOB"/>
    <property type="match status" value="1"/>
</dbReference>
<dbReference type="PANTHER" id="PTHR43185:SF1">
    <property type="entry name" value="FE(2+) TRANSPORTER FEOB"/>
    <property type="match status" value="1"/>
</dbReference>
<keyword evidence="7 14" id="KW-0547">Nucleotide-binding</keyword>
<dbReference type="AlphaFoldDB" id="F2KNI7"/>
<feature type="binding site" evidence="14">
    <location>
        <begin position="33"/>
        <end position="37"/>
    </location>
    <ligand>
        <name>GTP</name>
        <dbReference type="ChEBI" id="CHEBI:37565"/>
        <label>1</label>
    </ligand>
</feature>
<keyword evidence="9" id="KW-0408">Iron</keyword>
<feature type="binding site" evidence="14">
    <location>
        <begin position="114"/>
        <end position="117"/>
    </location>
    <ligand>
        <name>GTP</name>
        <dbReference type="ChEBI" id="CHEBI:37565"/>
        <label>1</label>
    </ligand>
</feature>
<evidence type="ECO:0000256" key="4">
    <source>
        <dbReference type="ARBA" id="ARBA00022496"/>
    </source>
</evidence>
<dbReference type="STRING" id="693661.Arcve_0176"/>
<evidence type="ECO:0000256" key="11">
    <source>
        <dbReference type="ARBA" id="ARBA00023134"/>
    </source>
</evidence>
<dbReference type="SUPFAM" id="SSF52540">
    <property type="entry name" value="P-loop containing nucleoside triphosphate hydrolases"/>
    <property type="match status" value="1"/>
</dbReference>
<dbReference type="InterPro" id="IPR030389">
    <property type="entry name" value="G_FEOB_dom"/>
</dbReference>
<dbReference type="InterPro" id="IPR011642">
    <property type="entry name" value="Gate_dom"/>
</dbReference>
<evidence type="ECO:0000259" key="17">
    <source>
        <dbReference type="PROSITE" id="PS51711"/>
    </source>
</evidence>
<feature type="transmembrane region" description="Helical" evidence="16">
    <location>
        <begin position="534"/>
        <end position="557"/>
    </location>
</feature>
<keyword evidence="2" id="KW-0813">Transport</keyword>
<keyword evidence="8 16" id="KW-1133">Transmembrane helix</keyword>
<evidence type="ECO:0000256" key="1">
    <source>
        <dbReference type="ARBA" id="ARBA00004429"/>
    </source>
</evidence>
<dbReference type="InterPro" id="IPR027417">
    <property type="entry name" value="P-loop_NTPase"/>
</dbReference>
<reference evidence="18 19" key="1">
    <citation type="submission" date="2011-03" db="EMBL/GenBank/DDBJ databases">
        <title>The complete genome of Archaeoglobus veneficus SNP6.</title>
        <authorList>
            <consortium name="US DOE Joint Genome Institute (JGI-PGF)"/>
            <person name="Lucas S."/>
            <person name="Copeland A."/>
            <person name="Lapidus A."/>
            <person name="Bruce D."/>
            <person name="Goodwin L."/>
            <person name="Pitluck S."/>
            <person name="Kyrpides N."/>
            <person name="Mavromatis K."/>
            <person name="Pagani I."/>
            <person name="Ivanova N."/>
            <person name="Mikhailova N."/>
            <person name="Lu M."/>
            <person name="Detter J.C."/>
            <person name="Tapia R."/>
            <person name="Han C."/>
            <person name="Land M."/>
            <person name="Hauser L."/>
            <person name="Markowitz V."/>
            <person name="Cheng J.-F."/>
            <person name="Hugenholtz P."/>
            <person name="Woyke T."/>
            <person name="Wu D."/>
            <person name="Spring S."/>
            <person name="Brambilla E."/>
            <person name="Klenk H.-P."/>
            <person name="Eisen J.A."/>
        </authorList>
    </citation>
    <scope>NUCLEOTIDE SEQUENCE [LARGE SCALE GENOMIC DNA]</scope>
    <source>
        <strain>SNP6</strain>
    </source>
</reference>
<evidence type="ECO:0000256" key="8">
    <source>
        <dbReference type="ARBA" id="ARBA00022989"/>
    </source>
</evidence>
<feature type="binding site" evidence="14">
    <location>
        <begin position="8"/>
        <end position="15"/>
    </location>
    <ligand>
        <name>GTP</name>
        <dbReference type="ChEBI" id="CHEBI:37565"/>
        <label>1</label>
    </ligand>
</feature>
<feature type="transmembrane region" description="Helical" evidence="16">
    <location>
        <begin position="338"/>
        <end position="359"/>
    </location>
</feature>
<keyword evidence="3" id="KW-1003">Cell membrane</keyword>
<evidence type="ECO:0000313" key="19">
    <source>
        <dbReference type="Proteomes" id="UP000008136"/>
    </source>
</evidence>
<dbReference type="Pfam" id="PF02421">
    <property type="entry name" value="FeoB_N"/>
    <property type="match status" value="1"/>
</dbReference>